<evidence type="ECO:0000313" key="5">
    <source>
        <dbReference type="Proteomes" id="UP001469365"/>
    </source>
</evidence>
<dbReference type="GO" id="GO:0016746">
    <property type="term" value="F:acyltransferase activity"/>
    <property type="evidence" value="ECO:0007669"/>
    <property type="project" value="UniProtKB-KW"/>
</dbReference>
<dbReference type="InterPro" id="IPR000192">
    <property type="entry name" value="Aminotrans_V_dom"/>
</dbReference>
<name>A0ABU9DPH7_9BACL</name>
<dbReference type="InterPro" id="IPR015422">
    <property type="entry name" value="PyrdxlP-dep_Trfase_small"/>
</dbReference>
<proteinExistence type="predicted"/>
<evidence type="ECO:0000256" key="1">
    <source>
        <dbReference type="ARBA" id="ARBA00001933"/>
    </source>
</evidence>
<keyword evidence="4" id="KW-0808">Transferase</keyword>
<organism evidence="4 5">
    <name type="scientific">Paenibacillus filicis</name>
    <dbReference type="NCBI Taxonomy" id="669464"/>
    <lineage>
        <taxon>Bacteria</taxon>
        <taxon>Bacillati</taxon>
        <taxon>Bacillota</taxon>
        <taxon>Bacilli</taxon>
        <taxon>Bacillales</taxon>
        <taxon>Paenibacillaceae</taxon>
        <taxon>Paenibacillus</taxon>
    </lineage>
</organism>
<dbReference type="Gene3D" id="3.40.630.30">
    <property type="match status" value="1"/>
</dbReference>
<comment type="caution">
    <text evidence="4">The sequence shown here is derived from an EMBL/GenBank/DDBJ whole genome shotgun (WGS) entry which is preliminary data.</text>
</comment>
<evidence type="ECO:0000313" key="4">
    <source>
        <dbReference type="EMBL" id="MEK8130775.1"/>
    </source>
</evidence>
<dbReference type="InterPro" id="IPR015424">
    <property type="entry name" value="PyrdxlP-dep_Trfase"/>
</dbReference>
<dbReference type="PANTHER" id="PTHR21152">
    <property type="entry name" value="AMINOTRANSFERASE CLASS V"/>
    <property type="match status" value="1"/>
</dbReference>
<dbReference type="SUPFAM" id="SSF53383">
    <property type="entry name" value="PLP-dependent transferases"/>
    <property type="match status" value="1"/>
</dbReference>
<dbReference type="InterPro" id="IPR015421">
    <property type="entry name" value="PyrdxlP-dep_Trfase_major"/>
</dbReference>
<comment type="cofactor">
    <cofactor evidence="1">
        <name>pyridoxal 5'-phosphate</name>
        <dbReference type="ChEBI" id="CHEBI:597326"/>
    </cofactor>
</comment>
<keyword evidence="5" id="KW-1185">Reference proteome</keyword>
<feature type="domain" description="N-acetyltransferase" evidence="3">
    <location>
        <begin position="3"/>
        <end position="165"/>
    </location>
</feature>
<dbReference type="RefSeq" id="WP_341417909.1">
    <property type="nucleotide sequence ID" value="NZ_JBBPCC010000016.1"/>
</dbReference>
<dbReference type="InterPro" id="IPR016181">
    <property type="entry name" value="Acyl_CoA_acyltransferase"/>
</dbReference>
<keyword evidence="4" id="KW-0012">Acyltransferase</keyword>
<dbReference type="PANTHER" id="PTHR21152:SF40">
    <property type="entry name" value="ALANINE--GLYOXYLATE AMINOTRANSFERASE"/>
    <property type="match status" value="1"/>
</dbReference>
<protein>
    <submittedName>
        <fullName evidence="4">GNAT family N-acetyltransferase</fullName>
        <ecNumber evidence="4">2.3.1.-</ecNumber>
    </submittedName>
</protein>
<sequence>MPIVYRLAETQGDMEQIFRLNYKTFVEEIPQHAPHEDRVLVDRFHAENTYVIAVDGERLAGMLAVRDRRPFSLDTKVTDLEELLPFRPKHMIEIRLLAIDRAYRGSRLLYGLIRYLDRYMEKRDFEMAVISGTTRELKLYKHLGFIPFGGLVGSEQACYQPMYMTPASYEASGAYALLHKTARFTAGPVEILPEVTRALLRRPVSHRSGAFRKLYDQVRSRLLAMTGARAADIWLGSGTLANDAVAGELSRMGGRGLVLASGEFGYRLMRQAERWQLDFDAITCEYGRAFDYAQLEAAVGQGSYAWLWAVHGETSTGVLQDLERLKGLTSRHGVALALDCISSLGAVPLSLQGVRWATGVSGKALGSYTGLSFVLYGEAGSAARVGHDPEPHIPPYLDAALYRHAQGIPFSHSSNLLAALDAALAVYERHDPYAVLAERGERLRASLSAMGLQVLAEPGHETPYIVTIVLPAQLSSHALGEHMADQGFELQYESEYLRARNWVQIACMGALRARDMASMLEHLEGYVSQAGVAAR</sequence>
<dbReference type="PROSITE" id="PS51186">
    <property type="entry name" value="GNAT"/>
    <property type="match status" value="1"/>
</dbReference>
<reference evidence="4 5" key="1">
    <citation type="submission" date="2024-04" db="EMBL/GenBank/DDBJ databases">
        <title>draft genome sequnece of Paenibacillus filicis.</title>
        <authorList>
            <person name="Kim D.-U."/>
        </authorList>
    </citation>
    <scope>NUCLEOTIDE SEQUENCE [LARGE SCALE GENOMIC DNA]</scope>
    <source>
        <strain evidence="4 5">KACC14197</strain>
    </source>
</reference>
<dbReference type="Pfam" id="PF00266">
    <property type="entry name" value="Aminotran_5"/>
    <property type="match status" value="1"/>
</dbReference>
<keyword evidence="2" id="KW-0663">Pyridoxal phosphate</keyword>
<dbReference type="SUPFAM" id="SSF55729">
    <property type="entry name" value="Acyl-CoA N-acyltransferases (Nat)"/>
    <property type="match status" value="1"/>
</dbReference>
<dbReference type="Gene3D" id="3.40.640.10">
    <property type="entry name" value="Type I PLP-dependent aspartate aminotransferase-like (Major domain)"/>
    <property type="match status" value="1"/>
</dbReference>
<dbReference type="Gene3D" id="3.90.1150.10">
    <property type="entry name" value="Aspartate Aminotransferase, domain 1"/>
    <property type="match status" value="1"/>
</dbReference>
<dbReference type="InterPro" id="IPR054597">
    <property type="entry name" value="FeeM_cat"/>
</dbReference>
<dbReference type="EC" id="2.3.1.-" evidence="4"/>
<accession>A0ABU9DPH7</accession>
<dbReference type="EMBL" id="JBBPCC010000016">
    <property type="protein sequence ID" value="MEK8130775.1"/>
    <property type="molecule type" value="Genomic_DNA"/>
</dbReference>
<gene>
    <name evidence="4" type="ORF">WMW72_22980</name>
</gene>
<dbReference type="Proteomes" id="UP001469365">
    <property type="component" value="Unassembled WGS sequence"/>
</dbReference>
<dbReference type="InterPro" id="IPR000182">
    <property type="entry name" value="GNAT_dom"/>
</dbReference>
<evidence type="ECO:0000256" key="2">
    <source>
        <dbReference type="ARBA" id="ARBA00022898"/>
    </source>
</evidence>
<dbReference type="Pfam" id="PF21926">
    <property type="entry name" value="FeeM"/>
    <property type="match status" value="1"/>
</dbReference>
<evidence type="ECO:0000259" key="3">
    <source>
        <dbReference type="PROSITE" id="PS51186"/>
    </source>
</evidence>